<dbReference type="PANTHER" id="PTHR39229">
    <property type="entry name" value="MCG1037962"/>
    <property type="match status" value="1"/>
</dbReference>
<gene>
    <name evidence="3" type="ORF">QTO34_006815</name>
</gene>
<feature type="compositionally biased region" description="Basic and acidic residues" evidence="1">
    <location>
        <begin position="331"/>
        <end position="343"/>
    </location>
</feature>
<dbReference type="InterPro" id="IPR053355">
    <property type="entry name" value="RAD51-associated"/>
</dbReference>
<dbReference type="Pfam" id="PF15696">
    <property type="entry name" value="RAD51_interact"/>
    <property type="match status" value="1"/>
</dbReference>
<organism evidence="3 4">
    <name type="scientific">Cnephaeus nilssonii</name>
    <name type="common">Northern bat</name>
    <name type="synonym">Eptesicus nilssonii</name>
    <dbReference type="NCBI Taxonomy" id="3371016"/>
    <lineage>
        <taxon>Eukaryota</taxon>
        <taxon>Metazoa</taxon>
        <taxon>Chordata</taxon>
        <taxon>Craniata</taxon>
        <taxon>Vertebrata</taxon>
        <taxon>Euteleostomi</taxon>
        <taxon>Mammalia</taxon>
        <taxon>Eutheria</taxon>
        <taxon>Laurasiatheria</taxon>
        <taxon>Chiroptera</taxon>
        <taxon>Yangochiroptera</taxon>
        <taxon>Vespertilionidae</taxon>
        <taxon>Cnephaeus</taxon>
    </lineage>
</organism>
<name>A0AA40HL87_CNENI</name>
<dbReference type="PANTHER" id="PTHR39229:SF1">
    <property type="entry name" value="RAD51-ASSOCIATED PROTEIN 2"/>
    <property type="match status" value="1"/>
</dbReference>
<feature type="domain" description="RAD51 interacting motif" evidence="2">
    <location>
        <begin position="1133"/>
        <end position="1171"/>
    </location>
</feature>
<evidence type="ECO:0000313" key="3">
    <source>
        <dbReference type="EMBL" id="KAK1333274.1"/>
    </source>
</evidence>
<feature type="compositionally biased region" description="Low complexity" evidence="1">
    <location>
        <begin position="168"/>
        <end position="184"/>
    </location>
</feature>
<reference evidence="3" key="1">
    <citation type="submission" date="2023-06" db="EMBL/GenBank/DDBJ databases">
        <title>Reference genome for the Northern bat (Eptesicus nilssonii), a most northern bat species.</title>
        <authorList>
            <person name="Laine V.N."/>
            <person name="Pulliainen A.T."/>
            <person name="Lilley T.M."/>
        </authorList>
    </citation>
    <scope>NUCLEOTIDE SEQUENCE</scope>
    <source>
        <strain evidence="3">BLF_Eptnil</strain>
        <tissue evidence="3">Kidney</tissue>
    </source>
</reference>
<accession>A0AA40HL87</accession>
<feature type="compositionally biased region" description="Basic and acidic residues" evidence="1">
    <location>
        <begin position="369"/>
        <end position="381"/>
    </location>
</feature>
<feature type="compositionally biased region" description="Basic and acidic residues" evidence="1">
    <location>
        <begin position="210"/>
        <end position="225"/>
    </location>
</feature>
<feature type="compositionally biased region" description="Gly residues" evidence="1">
    <location>
        <begin position="17"/>
        <end position="26"/>
    </location>
</feature>
<feature type="compositionally biased region" description="Pro residues" evidence="1">
    <location>
        <begin position="66"/>
        <end position="78"/>
    </location>
</feature>
<proteinExistence type="predicted"/>
<feature type="compositionally biased region" description="Basic residues" evidence="1">
    <location>
        <begin position="1354"/>
        <end position="1366"/>
    </location>
</feature>
<evidence type="ECO:0000256" key="1">
    <source>
        <dbReference type="SAM" id="MobiDB-lite"/>
    </source>
</evidence>
<keyword evidence="4" id="KW-1185">Reference proteome</keyword>
<feature type="region of interest" description="Disordered" evidence="1">
    <location>
        <begin position="160"/>
        <end position="357"/>
    </location>
</feature>
<dbReference type="InterPro" id="IPR031419">
    <property type="entry name" value="RAD51_interact"/>
</dbReference>
<comment type="caution">
    <text evidence="3">The sequence shown here is derived from an EMBL/GenBank/DDBJ whole genome shotgun (WGS) entry which is preliminary data.</text>
</comment>
<feature type="region of interest" description="Disordered" evidence="1">
    <location>
        <begin position="1407"/>
        <end position="1437"/>
    </location>
</feature>
<dbReference type="GO" id="GO:0032991">
    <property type="term" value="C:protein-containing complex"/>
    <property type="evidence" value="ECO:0007669"/>
    <property type="project" value="TreeGrafter"/>
</dbReference>
<evidence type="ECO:0000259" key="2">
    <source>
        <dbReference type="Pfam" id="PF15696"/>
    </source>
</evidence>
<feature type="compositionally biased region" description="Basic residues" evidence="1">
    <location>
        <begin position="1225"/>
        <end position="1234"/>
    </location>
</feature>
<evidence type="ECO:0000313" key="4">
    <source>
        <dbReference type="Proteomes" id="UP001177744"/>
    </source>
</evidence>
<feature type="compositionally biased region" description="Basic and acidic residues" evidence="1">
    <location>
        <begin position="251"/>
        <end position="270"/>
    </location>
</feature>
<feature type="compositionally biased region" description="Basic residues" evidence="1">
    <location>
        <begin position="1266"/>
        <end position="1278"/>
    </location>
</feature>
<feature type="compositionally biased region" description="Basic and acidic residues" evidence="1">
    <location>
        <begin position="390"/>
        <end position="404"/>
    </location>
</feature>
<sequence>MTLRPGLKGRVGGVAGAAALGWGGASPPGLKDSSLAGTSDRSPQVPVMSVPRLTPQVAELREAAPGSPPPQDPDPQPPSSKRLRLEEPGGVAEAGWRLPLVPRLSEAEKAWALSPRPFRALLLSPEAIFGRSADWREEKPARGKQIRNLGCQNSGFEMNACLQPPPSGSLGSGSRASRRFSGAGRCDGEAVSAPRRDRSHAEAGQLRPDMSPHDRQGPESEDGKQHLVHGRGQRQTDNSPRKPAGNLLRDLTFHQETKPTFHQVEGRWEAGRATQSNQRERDIPASLLKTPQSQSQPGRKMARPRLSRGSSTRPLPELPADLQSSRAPACLKERAKTKSDTKETCVPGSTNSYWPPNRRTVKRRRLLDDEKLGDAGDRFPVRGESWTGSQHDKPSGIESDGREPDRNVTITLRNANREEAGTCLDCCMSTRLEKCPSENYSIRHILRKNRENSWVLHNYQTKGENTKKTGEKWNLLQLSDTALLSQDYYNIKAMNTHEEQPKLLMIGTLGSQKALINFFWLSGKGENNIMLQLPLQYYTSQKDFYLSNIFVNFITERFYSHKGISANEADNSILAWHEILKCLKQTDVHNLIIRNINVNRRNNIYLQTGVSKALHIILKANIASLLNNFDSLTGTENDSKLEEGCIFKWIMCLNYPKNITVENNIIYLGRILTFSIPLGDNMKPMLEKKKLFKTEQVFEEFKKQSINSFSVTSKNIVLIDFDDRDEISYKSETCPEQVMNVKNWAQCSTNTVKMHVNSLPQFIQNNYEYINENFCEINMHDENLDTERKQEHNKISSFNCKCIVEDIFDVRQQVIPASHYTKCTEQTNPMISTQVQNFGSLLKSEMEAKRHDLILKEEENVIAQSLTYCHQVHKDIKIEKKEKNRFYSLDGIFSVQPVALISRKENVEETKYVNQHNLADKKEYESILQESELANLKHFYPKNDSTECVQHQFEADLRVGNNACFQDLTAKCLPTEAMTIAKDFEMKSKFDLVLEELHMFHKISKENEILSTVETNNGQENYFRENNAVEAVKTKIKKDLKIGTVNKTCASSLLCDAKAGPNMHKRHQSLFNWETAQRNREQEVPNEHSCLRTSEEEVLYSTSEEDCEKPSPKRSAFSSDEFKEEKINYIVKGGSNFSHGISRVLPLKTCSRPIRVGLSRKAKLRQLHPYLKTLSSRRQWRRELSVCTMAAGGFQKAWGTSGQPDRSPAIKGQSGGPGRLSAPRKAFRKPPQRRRLLEGLGRRRTASRTGPPRSKAKAGDLAASLLRRKAFRKPPQRRRLSEGLGRRRTASRTGPPRSKAKAGDLAASLLRRKAFRKPPQRRRLSEGLGRRRTASRTGPPRSKAKAGDLAASLLRRKAFRKPPQRRRLSEGLGRRRTASQTGPPRSKAKAGDLAGSLLRCKAFRKPPQRRRLSEGLGHRRTARWCTSPEPSHTAQRPRAAGAVQNACDVAMVTQASCPAPSHSPIRVSMQIRRPNMAAAQLLQARAGHSRAGQEREGRGGRDLQEWSAAVKTRLQTLAWVCSEDEDGRLQPESAVKTKKAVCSEDGRFWPESAAKTKKADSGRSKGLGPGCRRKTDINKPWLSYLHIIVYFLENSTSDTGYLELIPVYAIELLGLYEIRGSNSANPLHAMCSQLPVDATGWGLPSASRLPPATSQGLPKFLQLALPPGRTPRRIPSQGYNVVFQDKRLYLSYSCVFHRIAESDTSMENTADKRSIETVISRKDRLSGTSLMVQGPVDNAQSRPHLTFLELAFLEEQVFRAPPGQRPIRSRTWNACLIASATNSPKAALQLLQSDRLFTISLSTEDSKQQDEVNLKYQPHEMRSTLWMTLELQSEYLLPSAIDIQKAFMDFAPCLLSIWDTDIGRLPQVHRRIARCQAPHVVLTATQRCYNTSTL</sequence>
<feature type="compositionally biased region" description="Basic residues" evidence="1">
    <location>
        <begin position="1310"/>
        <end position="1322"/>
    </location>
</feature>
<dbReference type="Proteomes" id="UP001177744">
    <property type="component" value="Unassembled WGS sequence"/>
</dbReference>
<protein>
    <recommendedName>
        <fullName evidence="2">RAD51 interacting motif domain-containing protein</fullName>
    </recommendedName>
</protein>
<feature type="region of interest" description="Disordered" evidence="1">
    <location>
        <begin position="369"/>
        <end position="404"/>
    </location>
</feature>
<feature type="region of interest" description="Disordered" evidence="1">
    <location>
        <begin position="17"/>
        <end position="97"/>
    </location>
</feature>
<feature type="region of interest" description="Disordered" evidence="1">
    <location>
        <begin position="1196"/>
        <end position="1395"/>
    </location>
</feature>
<dbReference type="EMBL" id="JAULJE010000017">
    <property type="protein sequence ID" value="KAK1333274.1"/>
    <property type="molecule type" value="Genomic_DNA"/>
</dbReference>